<protein>
    <submittedName>
        <fullName evidence="3">Tripartite tricarboxylate transporter permease</fullName>
    </submittedName>
</protein>
<feature type="transmembrane region" description="Helical" evidence="1">
    <location>
        <begin position="147"/>
        <end position="162"/>
    </location>
</feature>
<dbReference type="RefSeq" id="WP_174781382.1">
    <property type="nucleotide sequence ID" value="NZ_CP054626.1"/>
</dbReference>
<proteinExistence type="predicted"/>
<feature type="transmembrane region" description="Helical" evidence="1">
    <location>
        <begin position="113"/>
        <end position="135"/>
    </location>
</feature>
<keyword evidence="4" id="KW-1185">Reference proteome</keyword>
<keyword evidence="1" id="KW-0812">Transmembrane</keyword>
<organism evidence="3 4">
    <name type="scientific">Cupriavidus gilardii</name>
    <dbReference type="NCBI Taxonomy" id="82541"/>
    <lineage>
        <taxon>Bacteria</taxon>
        <taxon>Pseudomonadati</taxon>
        <taxon>Pseudomonadota</taxon>
        <taxon>Betaproteobacteria</taxon>
        <taxon>Burkholderiales</taxon>
        <taxon>Burkholderiaceae</taxon>
        <taxon>Cupriavidus</taxon>
    </lineage>
</organism>
<dbReference type="Proteomes" id="UP001056648">
    <property type="component" value="Chromosome 2"/>
</dbReference>
<feature type="transmembrane region" description="Helical" evidence="1">
    <location>
        <begin position="464"/>
        <end position="487"/>
    </location>
</feature>
<evidence type="ECO:0000313" key="4">
    <source>
        <dbReference type="Proteomes" id="UP001056648"/>
    </source>
</evidence>
<sequence>MEEFNALMHGFSVALSWQNVGLMFVGILLGIVVGVLPGLGGPNGVAILLPLTFSMDPTSAIIMLSCIYWGALFGGAITSILFNIPGEAWSVATTFDGYPLAQRGEAGRALTSAFTGSCLGAMAGVLLITCLAPLVAKFALRFGPPEYFAVYLLTFCSFVGMGKEAKPKILIAMCAGFLLAAVGMDTVSGTLRMTFGSTELLRGFDFLVAVIGLFGISEILMTMEEGVAFRGKQARIDLKVVLRTWAELPRYWMTVLRSSAIGCWLGITPGGATAASFMGYGVAKRMARDPDSFGKGNIEGVVAPETAAHAAGTSALLPMLALGIPGSATAAVLLGGLMIWGLQPGPLLFQEQGPFVWGLIASMYLGNIVGLLVVLSTVPLFAAILRIPFSIIAPLILVVCAIGAYTVNNALFDVWLMLGFGVIGYVLKKLDYPLAPLVLALVLGDRAEDAFRQTMLVSSGSLDIFWSNGLVGTIMTLAILVLIWPMIGDLRARLRRGKGVTEAVEGNG</sequence>
<accession>A0ABY4VTJ9</accession>
<feature type="domain" description="DUF112" evidence="2">
    <location>
        <begin position="22"/>
        <end position="439"/>
    </location>
</feature>
<feature type="transmembrane region" description="Helical" evidence="1">
    <location>
        <begin position="169"/>
        <end position="191"/>
    </location>
</feature>
<keyword evidence="1" id="KW-0472">Membrane</keyword>
<feature type="transmembrane region" description="Helical" evidence="1">
    <location>
        <begin position="354"/>
        <end position="374"/>
    </location>
</feature>
<feature type="transmembrane region" description="Helical" evidence="1">
    <location>
        <begin position="260"/>
        <end position="283"/>
    </location>
</feature>
<evidence type="ECO:0000259" key="2">
    <source>
        <dbReference type="Pfam" id="PF01970"/>
    </source>
</evidence>
<feature type="transmembrane region" description="Helical" evidence="1">
    <location>
        <begin position="410"/>
        <end position="427"/>
    </location>
</feature>
<evidence type="ECO:0000256" key="1">
    <source>
        <dbReference type="SAM" id="Phobius"/>
    </source>
</evidence>
<feature type="transmembrane region" description="Helical" evidence="1">
    <location>
        <begin position="60"/>
        <end position="82"/>
    </location>
</feature>
<dbReference type="PANTHER" id="PTHR35342:SF1">
    <property type="entry name" value="BLR4373 PROTEIN"/>
    <property type="match status" value="1"/>
</dbReference>
<evidence type="ECO:0000313" key="3">
    <source>
        <dbReference type="EMBL" id="USE79304.1"/>
    </source>
</evidence>
<dbReference type="Pfam" id="PF01970">
    <property type="entry name" value="TctA"/>
    <property type="match status" value="1"/>
</dbReference>
<keyword evidence="1" id="KW-1133">Transmembrane helix</keyword>
<feature type="transmembrane region" description="Helical" evidence="1">
    <location>
        <begin position="319"/>
        <end position="342"/>
    </location>
</feature>
<feature type="transmembrane region" description="Helical" evidence="1">
    <location>
        <begin position="203"/>
        <end position="223"/>
    </location>
</feature>
<reference evidence="3" key="1">
    <citation type="submission" date="2022-06" db="EMBL/GenBank/DDBJ databases">
        <title>Complete genome sequence and characterization of Cupriavidus gilardii QJ1 isolated from contaminating cells.</title>
        <authorList>
            <person name="Qi J."/>
        </authorList>
    </citation>
    <scope>NUCLEOTIDE SEQUENCE</scope>
    <source>
        <strain evidence="3">QJ1</strain>
    </source>
</reference>
<dbReference type="EMBL" id="CP098736">
    <property type="protein sequence ID" value="USE79304.1"/>
    <property type="molecule type" value="Genomic_DNA"/>
</dbReference>
<name>A0ABY4VTJ9_9BURK</name>
<dbReference type="InterPro" id="IPR002823">
    <property type="entry name" value="DUF112_TM"/>
</dbReference>
<dbReference type="PANTHER" id="PTHR35342">
    <property type="entry name" value="TRICARBOXYLIC TRANSPORT PROTEIN"/>
    <property type="match status" value="1"/>
</dbReference>
<feature type="transmembrane region" description="Helical" evidence="1">
    <location>
        <begin position="380"/>
        <end position="403"/>
    </location>
</feature>
<dbReference type="GeneID" id="70689544"/>
<feature type="transmembrane region" description="Helical" evidence="1">
    <location>
        <begin position="20"/>
        <end position="40"/>
    </location>
</feature>
<gene>
    <name evidence="3" type="ORF">NDR89_22095</name>
</gene>